<dbReference type="GeneID" id="78341543"/>
<reference evidence="2" key="1">
    <citation type="submission" date="2019-06" db="EMBL/GenBank/DDBJ databases">
        <title>Alistipes onderdonkii subsp. vulgaris subsp. nov., Alistipes dispar sp. nov. and Alistipes communis sp. nov., isolated from human faeces, and creation of Alistipes onderdonkii subsp. onderdonkii subsp. nov.</title>
        <authorList>
            <person name="Sakamoto M."/>
            <person name="Ikeyama N."/>
            <person name="Ogata Y."/>
            <person name="Suda W."/>
            <person name="Iino T."/>
            <person name="Hattori M."/>
            <person name="Ohkuma M."/>
        </authorList>
    </citation>
    <scope>NUCLEOTIDE SEQUENCE [LARGE SCALE GENOMIC DNA]</scope>
    <source>
        <strain evidence="2">5CBH24</strain>
    </source>
</reference>
<evidence type="ECO:0000313" key="2">
    <source>
        <dbReference type="Proteomes" id="UP000318946"/>
    </source>
</evidence>
<gene>
    <name evidence="1" type="ORF">A5CBH24_08310</name>
</gene>
<dbReference type="KEGG" id="acou:A5CBH24_08310"/>
<proteinExistence type="predicted"/>
<accession>A0A4Y1WTX4</accession>
<keyword evidence="2" id="KW-1185">Reference proteome</keyword>
<evidence type="ECO:0000313" key="1">
    <source>
        <dbReference type="EMBL" id="BBL03518.1"/>
    </source>
</evidence>
<organism evidence="1 2">
    <name type="scientific">Alistipes communis</name>
    <dbReference type="NCBI Taxonomy" id="2585118"/>
    <lineage>
        <taxon>Bacteria</taxon>
        <taxon>Pseudomonadati</taxon>
        <taxon>Bacteroidota</taxon>
        <taxon>Bacteroidia</taxon>
        <taxon>Bacteroidales</taxon>
        <taxon>Rikenellaceae</taxon>
        <taxon>Alistipes</taxon>
    </lineage>
</organism>
<dbReference type="RefSeq" id="WP_141412305.1">
    <property type="nucleotide sequence ID" value="NZ_AP019735.1"/>
</dbReference>
<sequence length="172" mass="19076">MYRTLQYALLFLVAALLQIFLFNNLSLSVYLNPLVYVVFIALLPMETTPIRMLLAGLAMGLAMDWTMGAAGVNTIATVFVAFVRIHLLNFVCGKENVHDGGVPSARRLGEKSFTVYLALTVVLHNAIFFYMEALSWSHALLTLLRLGVSAAVGVFFCWLIAQVFTSRLSPRI</sequence>
<protein>
    <submittedName>
        <fullName evidence="1">Uncharacterized protein</fullName>
    </submittedName>
</protein>
<dbReference type="AlphaFoldDB" id="A0A4Y1WTX4"/>
<dbReference type="EMBL" id="AP019735">
    <property type="protein sequence ID" value="BBL03518.1"/>
    <property type="molecule type" value="Genomic_DNA"/>
</dbReference>
<dbReference type="OrthoDB" id="1132160at2"/>
<dbReference type="Proteomes" id="UP000318946">
    <property type="component" value="Chromosome"/>
</dbReference>
<name>A0A4Y1WTX4_9BACT</name>